<dbReference type="PANTHER" id="PTHR10778:SF43">
    <property type="entry name" value="UDP-GALACTOSE_UDP-GLUCOSE TRANSPORTER 4-LIKE"/>
    <property type="match status" value="1"/>
</dbReference>
<keyword evidence="5 8" id="KW-0812">Transmembrane</keyword>
<gene>
    <name evidence="10" type="primary">LOC104245599</name>
</gene>
<reference evidence="9" key="1">
    <citation type="journal article" date="2013" name="Genome Biol.">
        <title>Reference genomes and transcriptomes of Nicotiana sylvestris and Nicotiana tomentosiformis.</title>
        <authorList>
            <person name="Sierro N."/>
            <person name="Battey J.N."/>
            <person name="Ouadi S."/>
            <person name="Bovet L."/>
            <person name="Goepfert S."/>
            <person name="Bakaher N."/>
            <person name="Peitsch M.C."/>
            <person name="Ivanov N.V."/>
        </authorList>
    </citation>
    <scope>NUCLEOTIDE SEQUENCE [LARGE SCALE GENOMIC DNA]</scope>
</reference>
<evidence type="ECO:0000256" key="4">
    <source>
        <dbReference type="ARBA" id="ARBA00022449"/>
    </source>
</evidence>
<feature type="transmembrane region" description="Helical" evidence="8">
    <location>
        <begin position="47"/>
        <end position="69"/>
    </location>
</feature>
<evidence type="ECO:0000256" key="8">
    <source>
        <dbReference type="SAM" id="Phobius"/>
    </source>
</evidence>
<dbReference type="Pfam" id="PF08449">
    <property type="entry name" value="UAA"/>
    <property type="match status" value="1"/>
</dbReference>
<feature type="transmembrane region" description="Helical" evidence="8">
    <location>
        <begin position="112"/>
        <end position="140"/>
    </location>
</feature>
<comment type="similarity">
    <text evidence="2">Belongs to the nucleotide-sugar transporter family. UDP-galactose:UMP antiporter (TC 2.A.7.11) subfamily.</text>
</comment>
<dbReference type="eggNOG" id="KOG1582">
    <property type="taxonomic scope" value="Eukaryota"/>
</dbReference>
<dbReference type="GO" id="GO:0005789">
    <property type="term" value="C:endoplasmic reticulum membrane"/>
    <property type="evidence" value="ECO:0007669"/>
    <property type="project" value="TreeGrafter"/>
</dbReference>
<evidence type="ECO:0000313" key="9">
    <source>
        <dbReference type="Proteomes" id="UP000189701"/>
    </source>
</evidence>
<reference evidence="10" key="2">
    <citation type="submission" date="2025-08" db="UniProtKB">
        <authorList>
            <consortium name="RefSeq"/>
        </authorList>
    </citation>
    <scope>IDENTIFICATION</scope>
    <source>
        <tissue evidence="10">Leaf</tissue>
    </source>
</reference>
<keyword evidence="6 8" id="KW-1133">Transmembrane helix</keyword>
<dbReference type="PANTHER" id="PTHR10778">
    <property type="entry name" value="SOLUTE CARRIER FAMILY 35 MEMBER B"/>
    <property type="match status" value="1"/>
</dbReference>
<dbReference type="InterPro" id="IPR013657">
    <property type="entry name" value="SCL35B1-4/HUT1"/>
</dbReference>
<dbReference type="AlphaFoldDB" id="A0A1U7YC47"/>
<feature type="transmembrane region" description="Helical" evidence="8">
    <location>
        <begin position="81"/>
        <end position="100"/>
    </location>
</feature>
<accession>A0A1U7YC47</accession>
<dbReference type="GO" id="GO:0046964">
    <property type="term" value="F:3'-phosphoadenosine 5'-phosphosulfate transmembrane transporter activity"/>
    <property type="evidence" value="ECO:0007669"/>
    <property type="project" value="TreeGrafter"/>
</dbReference>
<keyword evidence="4" id="KW-0050">Antiport</keyword>
<keyword evidence="3" id="KW-0813">Transport</keyword>
<dbReference type="GO" id="GO:0000139">
    <property type="term" value="C:Golgi membrane"/>
    <property type="evidence" value="ECO:0007669"/>
    <property type="project" value="TreeGrafter"/>
</dbReference>
<sequence>MIGWTLIPGMRSKYPPFEYKSAVLLVVGLILFTLADAQASPNFSVISVLKIAGAFIMDSFLVNAPAVIFKSNPDMTQMKMLFCSIGFQLLILDIIAMRELKPTWISCAQHPYVYGVLVLEACATFTGQLSVLSVIAFLGAATTAMPLTKQHCCGFLLMCMGIIMKMLRDNKPLPPRASENFTSLSN</sequence>
<evidence type="ECO:0000256" key="2">
    <source>
        <dbReference type="ARBA" id="ARBA00008349"/>
    </source>
</evidence>
<keyword evidence="7 8" id="KW-0472">Membrane</keyword>
<dbReference type="Proteomes" id="UP000189701">
    <property type="component" value="Unplaced"/>
</dbReference>
<evidence type="ECO:0000256" key="1">
    <source>
        <dbReference type="ARBA" id="ARBA00004141"/>
    </source>
</evidence>
<evidence type="ECO:0000256" key="6">
    <source>
        <dbReference type="ARBA" id="ARBA00022989"/>
    </source>
</evidence>
<comment type="subcellular location">
    <subcellularLocation>
        <location evidence="1">Membrane</location>
        <topology evidence="1">Multi-pass membrane protein</topology>
    </subcellularLocation>
</comment>
<keyword evidence="9" id="KW-1185">Reference proteome</keyword>
<dbReference type="GO" id="GO:0015297">
    <property type="term" value="F:antiporter activity"/>
    <property type="evidence" value="ECO:0007669"/>
    <property type="project" value="UniProtKB-KW"/>
</dbReference>
<proteinExistence type="inferred from homology"/>
<evidence type="ECO:0000313" key="10">
    <source>
        <dbReference type="RefSeq" id="XP_009799521.1"/>
    </source>
</evidence>
<name>A0A1U7YC47_NICSY</name>
<evidence type="ECO:0000256" key="5">
    <source>
        <dbReference type="ARBA" id="ARBA00022692"/>
    </source>
</evidence>
<dbReference type="OrthoDB" id="10271691at2759"/>
<dbReference type="RefSeq" id="XP_009799521.1">
    <property type="nucleotide sequence ID" value="XM_009801219.1"/>
</dbReference>
<evidence type="ECO:0000256" key="3">
    <source>
        <dbReference type="ARBA" id="ARBA00022448"/>
    </source>
</evidence>
<protein>
    <submittedName>
        <fullName evidence="10">UDP-galactose/UDP-glucose transporter 4-like</fullName>
    </submittedName>
</protein>
<organism evidence="9 10">
    <name type="scientific">Nicotiana sylvestris</name>
    <name type="common">Wood tobacco</name>
    <name type="synonym">South American tobacco</name>
    <dbReference type="NCBI Taxonomy" id="4096"/>
    <lineage>
        <taxon>Eukaryota</taxon>
        <taxon>Viridiplantae</taxon>
        <taxon>Streptophyta</taxon>
        <taxon>Embryophyta</taxon>
        <taxon>Tracheophyta</taxon>
        <taxon>Spermatophyta</taxon>
        <taxon>Magnoliopsida</taxon>
        <taxon>eudicotyledons</taxon>
        <taxon>Gunneridae</taxon>
        <taxon>Pentapetalae</taxon>
        <taxon>asterids</taxon>
        <taxon>lamiids</taxon>
        <taxon>Solanales</taxon>
        <taxon>Solanaceae</taxon>
        <taxon>Nicotianoideae</taxon>
        <taxon>Nicotianeae</taxon>
        <taxon>Nicotiana</taxon>
    </lineage>
</organism>
<evidence type="ECO:0000256" key="7">
    <source>
        <dbReference type="ARBA" id="ARBA00023136"/>
    </source>
</evidence>